<dbReference type="InterPro" id="IPR036259">
    <property type="entry name" value="MFS_trans_sf"/>
</dbReference>
<dbReference type="InterPro" id="IPR004638">
    <property type="entry name" value="EmrB-like"/>
</dbReference>
<keyword evidence="4 8" id="KW-0812">Transmembrane</keyword>
<feature type="transmembrane region" description="Helical" evidence="8">
    <location>
        <begin position="381"/>
        <end position="403"/>
    </location>
</feature>
<feature type="transmembrane region" description="Helical" evidence="8">
    <location>
        <begin position="186"/>
        <end position="210"/>
    </location>
</feature>
<dbReference type="EMBL" id="PPTP01000001">
    <property type="protein sequence ID" value="RDB57589.1"/>
    <property type="molecule type" value="Genomic_DNA"/>
</dbReference>
<accession>A0A369LFY3</accession>
<keyword evidence="2" id="KW-0813">Transport</keyword>
<evidence type="ECO:0000256" key="5">
    <source>
        <dbReference type="ARBA" id="ARBA00022989"/>
    </source>
</evidence>
<evidence type="ECO:0000259" key="9">
    <source>
        <dbReference type="PROSITE" id="PS50850"/>
    </source>
</evidence>
<name>A0A369LFY3_9ACTN</name>
<dbReference type="Pfam" id="PF07690">
    <property type="entry name" value="MFS_1"/>
    <property type="match status" value="1"/>
</dbReference>
<keyword evidence="6 8" id="KW-0472">Membrane</keyword>
<feature type="transmembrane region" description="Helical" evidence="8">
    <location>
        <begin position="123"/>
        <end position="147"/>
    </location>
</feature>
<evidence type="ECO:0000313" key="10">
    <source>
        <dbReference type="EMBL" id="RDB57589.1"/>
    </source>
</evidence>
<dbReference type="Proteomes" id="UP000253792">
    <property type="component" value="Unassembled WGS sequence"/>
</dbReference>
<dbReference type="OrthoDB" id="9812221at2"/>
<dbReference type="Gene3D" id="1.20.1720.10">
    <property type="entry name" value="Multidrug resistance protein D"/>
    <property type="match status" value="1"/>
</dbReference>
<evidence type="ECO:0000256" key="7">
    <source>
        <dbReference type="SAM" id="MobiDB-lite"/>
    </source>
</evidence>
<dbReference type="PANTHER" id="PTHR42718:SF43">
    <property type="entry name" value="LINCOMYCIN RESISTANCE PROTEIN LMRB"/>
    <property type="match status" value="1"/>
</dbReference>
<dbReference type="Gene3D" id="1.20.1250.20">
    <property type="entry name" value="MFS general substrate transporter like domains"/>
    <property type="match status" value="1"/>
</dbReference>
<dbReference type="PANTHER" id="PTHR42718">
    <property type="entry name" value="MAJOR FACILITATOR SUPERFAMILY MULTIDRUG TRANSPORTER MFSC"/>
    <property type="match status" value="1"/>
</dbReference>
<keyword evidence="5 8" id="KW-1133">Transmembrane helix</keyword>
<sequence>MGLYLGGFTGMFSETSLNIALPQLTEAVGVDVAVMQWMVVGYMLVIGIVLPFASLLMKWFSVRKLTLFALGAFFVGSLISGFAPSFEVMLAGRLVQGVGTGLVLPMMFAVVLEVFAPVKIGAAMGLTALIIMFAPAIGPTLSGIILGALSWRFIFFTFAVVLAVAMVFAAKFLVNPYELTRPRVDALSCVLSCLGFGGVVLGAGLASLYGWTSVEVVSALVIGVVCIAAYAYRQLGMETPVLDVRVFCQQGYRVGVALVMLNFGITLSAMYLLPQYIQSGMLLPVAMAGMLMLPGGVVNCIVSVIAGGLYDRIGARIPARAGFALSIAGTVMFLFATPDSSIAYVICAHVILMIGVPLAMSPSQTSALNSLPHRMNADGSTMMNTLQQVLGAIATAVATSLLGMGQAASAESGAVAFTNGVHWGFAFTLVLAVAALTVSMLLKKRSYADEAGAPEGGAAPTHGEAPASAPQA</sequence>
<evidence type="ECO:0000256" key="4">
    <source>
        <dbReference type="ARBA" id="ARBA00022692"/>
    </source>
</evidence>
<dbReference type="NCBIfam" id="TIGR00711">
    <property type="entry name" value="efflux_EmrB"/>
    <property type="match status" value="1"/>
</dbReference>
<dbReference type="PRINTS" id="PR01036">
    <property type="entry name" value="TCRTETB"/>
</dbReference>
<evidence type="ECO:0000256" key="6">
    <source>
        <dbReference type="ARBA" id="ARBA00023136"/>
    </source>
</evidence>
<feature type="transmembrane region" description="Helical" evidence="8">
    <location>
        <begin position="95"/>
        <end position="116"/>
    </location>
</feature>
<evidence type="ECO:0000256" key="3">
    <source>
        <dbReference type="ARBA" id="ARBA00022475"/>
    </source>
</evidence>
<reference evidence="10 11" key="1">
    <citation type="journal article" date="2018" name="Elife">
        <title>Discovery and characterization of a prevalent human gut bacterial enzyme sufficient for the inactivation of a family of plant toxins.</title>
        <authorList>
            <person name="Koppel N."/>
            <person name="Bisanz J.E."/>
            <person name="Pandelia M.E."/>
            <person name="Turnbaugh P.J."/>
            <person name="Balskus E.P."/>
        </authorList>
    </citation>
    <scope>NUCLEOTIDE SEQUENCE [LARGE SCALE GENOMIC DNA]</scope>
    <source>
        <strain evidence="11">anaerobia AP69FAA</strain>
    </source>
</reference>
<keyword evidence="3" id="KW-1003">Cell membrane</keyword>
<dbReference type="GO" id="GO:0022857">
    <property type="term" value="F:transmembrane transporter activity"/>
    <property type="evidence" value="ECO:0007669"/>
    <property type="project" value="InterPro"/>
</dbReference>
<keyword evidence="11" id="KW-1185">Reference proteome</keyword>
<dbReference type="SUPFAM" id="SSF103473">
    <property type="entry name" value="MFS general substrate transporter"/>
    <property type="match status" value="1"/>
</dbReference>
<comment type="caution">
    <text evidence="10">The sequence shown here is derived from an EMBL/GenBank/DDBJ whole genome shotgun (WGS) entry which is preliminary data.</text>
</comment>
<evidence type="ECO:0000256" key="8">
    <source>
        <dbReference type="SAM" id="Phobius"/>
    </source>
</evidence>
<gene>
    <name evidence="10" type="ORF">C1880_00090</name>
</gene>
<dbReference type="InterPro" id="IPR020846">
    <property type="entry name" value="MFS_dom"/>
</dbReference>
<dbReference type="AlphaFoldDB" id="A0A369LFY3"/>
<dbReference type="InterPro" id="IPR011701">
    <property type="entry name" value="MFS"/>
</dbReference>
<dbReference type="GO" id="GO:0005886">
    <property type="term" value="C:plasma membrane"/>
    <property type="evidence" value="ECO:0007669"/>
    <property type="project" value="UniProtKB-SubCell"/>
</dbReference>
<dbReference type="PROSITE" id="PS50850">
    <property type="entry name" value="MFS"/>
    <property type="match status" value="1"/>
</dbReference>
<feature type="transmembrane region" description="Helical" evidence="8">
    <location>
        <begin position="254"/>
        <end position="273"/>
    </location>
</feature>
<feature type="region of interest" description="Disordered" evidence="7">
    <location>
        <begin position="451"/>
        <end position="472"/>
    </location>
</feature>
<evidence type="ECO:0000256" key="1">
    <source>
        <dbReference type="ARBA" id="ARBA00004651"/>
    </source>
</evidence>
<feature type="transmembrane region" description="Helical" evidence="8">
    <location>
        <begin position="423"/>
        <end position="442"/>
    </location>
</feature>
<feature type="transmembrane region" description="Helical" evidence="8">
    <location>
        <begin position="153"/>
        <end position="174"/>
    </location>
</feature>
<evidence type="ECO:0000256" key="2">
    <source>
        <dbReference type="ARBA" id="ARBA00022448"/>
    </source>
</evidence>
<protein>
    <submittedName>
        <fullName evidence="10">MFS transporter</fullName>
    </submittedName>
</protein>
<feature type="transmembrane region" description="Helical" evidence="8">
    <location>
        <begin position="65"/>
        <end position="83"/>
    </location>
</feature>
<feature type="transmembrane region" description="Helical" evidence="8">
    <location>
        <begin position="317"/>
        <end position="336"/>
    </location>
</feature>
<organism evidence="10 11">
    <name type="scientific">Senegalimassilia anaerobia</name>
    <dbReference type="NCBI Taxonomy" id="1473216"/>
    <lineage>
        <taxon>Bacteria</taxon>
        <taxon>Bacillati</taxon>
        <taxon>Actinomycetota</taxon>
        <taxon>Coriobacteriia</taxon>
        <taxon>Coriobacteriales</taxon>
        <taxon>Coriobacteriaceae</taxon>
        <taxon>Senegalimassilia</taxon>
    </lineage>
</organism>
<feature type="transmembrane region" description="Helical" evidence="8">
    <location>
        <begin position="285"/>
        <end position="310"/>
    </location>
</feature>
<comment type="subcellular location">
    <subcellularLocation>
        <location evidence="1">Cell membrane</location>
        <topology evidence="1">Multi-pass membrane protein</topology>
    </subcellularLocation>
</comment>
<evidence type="ECO:0000313" key="11">
    <source>
        <dbReference type="Proteomes" id="UP000253792"/>
    </source>
</evidence>
<proteinExistence type="predicted"/>
<feature type="transmembrane region" description="Helical" evidence="8">
    <location>
        <begin position="216"/>
        <end position="233"/>
    </location>
</feature>
<feature type="domain" description="Major facilitator superfamily (MFS) profile" evidence="9">
    <location>
        <begin position="1"/>
        <end position="447"/>
    </location>
</feature>
<feature type="transmembrane region" description="Helical" evidence="8">
    <location>
        <begin position="34"/>
        <end position="53"/>
    </location>
</feature>
<feature type="transmembrane region" description="Helical" evidence="8">
    <location>
        <begin position="342"/>
        <end position="360"/>
    </location>
</feature>